<dbReference type="RefSeq" id="WP_210681902.1">
    <property type="nucleotide sequence ID" value="NZ_JAGMWN010000004.1"/>
</dbReference>
<proteinExistence type="predicted"/>
<keyword evidence="2" id="KW-1185">Reference proteome</keyword>
<dbReference type="EMBL" id="JAGMWN010000004">
    <property type="protein sequence ID" value="MBP5857313.1"/>
    <property type="molecule type" value="Genomic_DNA"/>
</dbReference>
<evidence type="ECO:0008006" key="3">
    <source>
        <dbReference type="Google" id="ProtNLM"/>
    </source>
</evidence>
<dbReference type="SUPFAM" id="SSF47090">
    <property type="entry name" value="PGBD-like"/>
    <property type="match status" value="1"/>
</dbReference>
<evidence type="ECO:0000313" key="1">
    <source>
        <dbReference type="EMBL" id="MBP5857313.1"/>
    </source>
</evidence>
<protein>
    <recommendedName>
        <fullName evidence="3">Peptidoglycan binding-like domain-containing protein</fullName>
    </recommendedName>
</protein>
<organism evidence="1 2">
    <name type="scientific">Marivibrio halodurans</name>
    <dbReference type="NCBI Taxonomy" id="2039722"/>
    <lineage>
        <taxon>Bacteria</taxon>
        <taxon>Pseudomonadati</taxon>
        <taxon>Pseudomonadota</taxon>
        <taxon>Alphaproteobacteria</taxon>
        <taxon>Rhodospirillales</taxon>
        <taxon>Rhodospirillaceae</taxon>
        <taxon>Marivibrio</taxon>
    </lineage>
</organism>
<reference evidence="1" key="1">
    <citation type="submission" date="2021-04" db="EMBL/GenBank/DDBJ databases">
        <authorList>
            <person name="Zhang D.-C."/>
        </authorList>
    </citation>
    <scope>NUCLEOTIDE SEQUENCE</scope>
    <source>
        <strain evidence="1">CGMCC 1.15697</strain>
    </source>
</reference>
<accession>A0A8J7SMC3</accession>
<comment type="caution">
    <text evidence="1">The sequence shown here is derived from an EMBL/GenBank/DDBJ whole genome shotgun (WGS) entry which is preliminary data.</text>
</comment>
<sequence length="86" mass="9382">MRDVIALKNALSWTGHYPPERTRAADPGVDEDLTWGLSGFQRDFGLAHDGYSLPGGETETRLNQIIQPMIQAAAQLGAIRATFALN</sequence>
<dbReference type="AlphaFoldDB" id="A0A8J7SMC3"/>
<dbReference type="InterPro" id="IPR036365">
    <property type="entry name" value="PGBD-like_sf"/>
</dbReference>
<gene>
    <name evidence="1" type="ORF">KAJ83_09860</name>
</gene>
<dbReference type="Proteomes" id="UP000672602">
    <property type="component" value="Unassembled WGS sequence"/>
</dbReference>
<name>A0A8J7SMC3_9PROT</name>
<evidence type="ECO:0000313" key="2">
    <source>
        <dbReference type="Proteomes" id="UP000672602"/>
    </source>
</evidence>